<evidence type="ECO:0000313" key="2">
    <source>
        <dbReference type="Proteomes" id="UP000008311"/>
    </source>
</evidence>
<sequence length="196" mass="21122">MVPHDQAVAARAVVGRIKPFAGEAGLVRIRVGAVAVRLLITRRVVLRKAVAVDAQCRLRVARVEAAVAETDRPVIAADLRHDVRVACNVMQAIARIVRAAHELDGADVQQRHQVEVGHHAVVAVARDPVDEQFDGVDLAFAREAADRDLAGRRALAVLRQHDAGELAEQLPVVADRLVGDPALVQEVDGRQDIARG</sequence>
<evidence type="ECO:0000313" key="1">
    <source>
        <dbReference type="EMBL" id="EEF24940.1"/>
    </source>
</evidence>
<dbReference type="InParanoid" id="B9TGS4"/>
<gene>
    <name evidence="1" type="ORF">RCOM_1814440</name>
</gene>
<dbReference type="Proteomes" id="UP000008311">
    <property type="component" value="Unassembled WGS sequence"/>
</dbReference>
<dbReference type="EMBL" id="EQ980886">
    <property type="protein sequence ID" value="EEF24940.1"/>
    <property type="molecule type" value="Genomic_DNA"/>
</dbReference>
<dbReference type="AlphaFoldDB" id="B9TGS4"/>
<accession>B9TGS4</accession>
<keyword evidence="2" id="KW-1185">Reference proteome</keyword>
<reference evidence="2" key="1">
    <citation type="journal article" date="2010" name="Nat. Biotechnol.">
        <title>Draft genome sequence of the oilseed species Ricinus communis.</title>
        <authorList>
            <person name="Chan A.P."/>
            <person name="Crabtree J."/>
            <person name="Zhao Q."/>
            <person name="Lorenzi H."/>
            <person name="Orvis J."/>
            <person name="Puiu D."/>
            <person name="Melake-Berhan A."/>
            <person name="Jones K.M."/>
            <person name="Redman J."/>
            <person name="Chen G."/>
            <person name="Cahoon E.B."/>
            <person name="Gedil M."/>
            <person name="Stanke M."/>
            <person name="Haas B.J."/>
            <person name="Wortman J.R."/>
            <person name="Fraser-Liggett C.M."/>
            <person name="Ravel J."/>
            <person name="Rabinowicz P.D."/>
        </authorList>
    </citation>
    <scope>NUCLEOTIDE SEQUENCE [LARGE SCALE GENOMIC DNA]</scope>
    <source>
        <strain evidence="2">cv. Hale</strain>
    </source>
</reference>
<name>B9TGS4_RICCO</name>
<proteinExistence type="predicted"/>
<organism evidence="1 2">
    <name type="scientific">Ricinus communis</name>
    <name type="common">Castor bean</name>
    <dbReference type="NCBI Taxonomy" id="3988"/>
    <lineage>
        <taxon>Eukaryota</taxon>
        <taxon>Viridiplantae</taxon>
        <taxon>Streptophyta</taxon>
        <taxon>Embryophyta</taxon>
        <taxon>Tracheophyta</taxon>
        <taxon>Spermatophyta</taxon>
        <taxon>Magnoliopsida</taxon>
        <taxon>eudicotyledons</taxon>
        <taxon>Gunneridae</taxon>
        <taxon>Pentapetalae</taxon>
        <taxon>rosids</taxon>
        <taxon>fabids</taxon>
        <taxon>Malpighiales</taxon>
        <taxon>Euphorbiaceae</taxon>
        <taxon>Acalyphoideae</taxon>
        <taxon>Acalypheae</taxon>
        <taxon>Ricinus</taxon>
    </lineage>
</organism>
<protein>
    <submittedName>
        <fullName evidence="1">Uncharacterized protein</fullName>
    </submittedName>
</protein>